<evidence type="ECO:0000256" key="10">
    <source>
        <dbReference type="ARBA" id="ARBA00023012"/>
    </source>
</evidence>
<dbReference type="Gene3D" id="3.40.50.2300">
    <property type="match status" value="1"/>
</dbReference>
<dbReference type="InterPro" id="IPR003594">
    <property type="entry name" value="HATPase_dom"/>
</dbReference>
<evidence type="ECO:0000256" key="3">
    <source>
        <dbReference type="ARBA" id="ARBA00012438"/>
    </source>
</evidence>
<dbReference type="InterPro" id="IPR001638">
    <property type="entry name" value="Solute-binding_3/MltF_N"/>
</dbReference>
<organism evidence="19 20">
    <name type="scientific">Dyella koreensis</name>
    <dbReference type="NCBI Taxonomy" id="311235"/>
    <lineage>
        <taxon>Bacteria</taxon>
        <taxon>Pseudomonadati</taxon>
        <taxon>Pseudomonadota</taxon>
        <taxon>Gammaproteobacteria</taxon>
        <taxon>Lysobacterales</taxon>
        <taxon>Rhodanobacteraceae</taxon>
        <taxon>Dyella</taxon>
    </lineage>
</organism>
<evidence type="ECO:0000256" key="9">
    <source>
        <dbReference type="ARBA" id="ARBA00022989"/>
    </source>
</evidence>
<dbReference type="Pfam" id="PF02518">
    <property type="entry name" value="HATPase_c"/>
    <property type="match status" value="1"/>
</dbReference>
<evidence type="ECO:0000313" key="20">
    <source>
        <dbReference type="Proteomes" id="UP001620408"/>
    </source>
</evidence>
<feature type="domain" description="Histidine kinase" evidence="16">
    <location>
        <begin position="699"/>
        <end position="920"/>
    </location>
</feature>
<dbReference type="SMART" id="SM00062">
    <property type="entry name" value="PBPb"/>
    <property type="match status" value="2"/>
</dbReference>
<evidence type="ECO:0000256" key="11">
    <source>
        <dbReference type="ARBA" id="ARBA00023136"/>
    </source>
</evidence>
<comment type="catalytic activity">
    <reaction evidence="1">
        <text>ATP + protein L-histidine = ADP + protein N-phospho-L-histidine.</text>
        <dbReference type="EC" id="2.7.13.3"/>
    </reaction>
</comment>
<evidence type="ECO:0000256" key="14">
    <source>
        <dbReference type="SAM" id="Phobius"/>
    </source>
</evidence>
<dbReference type="InterPro" id="IPR035965">
    <property type="entry name" value="PAS-like_dom_sf"/>
</dbReference>
<sequence length="1292" mass="141828">MAWLRCCLLSILFCLASLAQAEELSLTPAEESWLHAHSAITVGTSVEGFPPFEAVVSGQVRGLAPDYLVEIARPLGLRVNYRVFPSWDEALSAVRDGNVDLLMNVSPTPERMTYLRFSHPYFEDLPALVTRIGNDRLRDSSDLRNATLVALTGDATGDAAQKYIPGIKLIQVASIREALQLVADGRADAYIVDPYTGHAAIAAAGLQRQLRVGQRVALPISSLAFAGSRDRAVLVDLLDRGLAKLTTEDHARLRANWLNSDLGQPHGDEASVPLNDEERIWLQKLPPLRVAIDPTSPPFTLLDRNGQPAGIASDYLREVAKALHLRLTYVPAKDWADAMKQMAEGKVDLLPAVSPFSQESAKLMDFSVAYLDYPVMIVTRSDANPMTGAHDLDGMRVAANVSKQSIKVIADRMHHATVLPVATTDQGLAMVADDTADAFIGDLANADYVIREHFAGRLKISAPTDDHVVLAMGVAQRYAPLVPLINRVLVDLPDRRQQSIRNTWLASRYTYGGSWSEIARKTLPVMAVVLLFLVTVSYAYIRLRRETHQRQRSEQQLTDITRNLPAVVYKFRYTSDRVVRFLFVGGNPEPIFGIAAQTFIDDEPAAFATIVEEDREPLMAEVERASYTMTPMQVTMRVRANGAQRWVATTATPRKVDDAVYFSGYWVDVTEQHLQALQLATAKEQAESATQAKTEFLATMSHEIRTPMSGVIGMLELLGHTSLTEEQRQMLGTVETSATALLQILDDVLDFSKMEAGRLSIEYVPVDVRDLIDSTVSVLAAQAHRKGLSLAIEIDARLAAEVSAENVRLRQVMLNLLSNAIKFTMLGSVSVQVVVLDEADDIQRVRLSVIDTGIGMSADQAERLFAPFTQAESSTTRRYGGTGLGLYICRRLVELMGGSITLESQENKGTRMHVELPMPVHRRSLPHHALRDRVARVRLEDAVVAHALEQNLLALGMSLEAADVNADLLFVDDEFGRARPSEASACIAVTGIPEPHGYASGASGITITSNPLKWSTFAIACQRALGLEGEGEEPAAAQRASLQGRHVLVAEDNPINQTLIAAQLEKLDYSSDVVGNGMEALAALDRRDYAMLITDCHMPVMDGYELARAIRRRETTSGGHLYILAMTANAMAGELERCTSVGMDDFLPKPVRIAELGVKLGRVFAVAAPPVEPDNDPVFAVDLELLRESFGDDQVIQSLIVRFVRTTRIDLATLDSLIAERRPADVAHWVHRLLGGLQVFGSMPLTGEGEVLEHALKSEGRYEALSTAVIFRRRVEAYIDHLEVVARSLPEA</sequence>
<keyword evidence="8" id="KW-0067">ATP-binding</keyword>
<feature type="domain" description="Response regulatory" evidence="17">
    <location>
        <begin position="1046"/>
        <end position="1164"/>
    </location>
</feature>
<dbReference type="InterPro" id="IPR036097">
    <property type="entry name" value="HisK_dim/P_sf"/>
</dbReference>
<dbReference type="InterPro" id="IPR036641">
    <property type="entry name" value="HPT_dom_sf"/>
</dbReference>
<evidence type="ECO:0000259" key="18">
    <source>
        <dbReference type="PROSITE" id="PS50894"/>
    </source>
</evidence>
<dbReference type="Pfam" id="PF00497">
    <property type="entry name" value="SBP_bac_3"/>
    <property type="match status" value="2"/>
</dbReference>
<dbReference type="RefSeq" id="WP_379985645.1">
    <property type="nucleotide sequence ID" value="NZ_JADIKD010000011.1"/>
</dbReference>
<dbReference type="PROSITE" id="PS50109">
    <property type="entry name" value="HIS_KIN"/>
    <property type="match status" value="1"/>
</dbReference>
<dbReference type="PROSITE" id="PS50110">
    <property type="entry name" value="RESPONSE_REGULATORY"/>
    <property type="match status" value="1"/>
</dbReference>
<dbReference type="SMART" id="SM00387">
    <property type="entry name" value="HATPase_c"/>
    <property type="match status" value="1"/>
</dbReference>
<evidence type="ECO:0000256" key="2">
    <source>
        <dbReference type="ARBA" id="ARBA00004651"/>
    </source>
</evidence>
<evidence type="ECO:0000256" key="1">
    <source>
        <dbReference type="ARBA" id="ARBA00000085"/>
    </source>
</evidence>
<dbReference type="InterPro" id="IPR036890">
    <property type="entry name" value="HATPase_C_sf"/>
</dbReference>
<dbReference type="InterPro" id="IPR003661">
    <property type="entry name" value="HisK_dim/P_dom"/>
</dbReference>
<keyword evidence="20" id="KW-1185">Reference proteome</keyword>
<dbReference type="SUPFAM" id="SSF47226">
    <property type="entry name" value="Histidine-containing phosphotransfer domain, HPT domain"/>
    <property type="match status" value="1"/>
</dbReference>
<feature type="transmembrane region" description="Helical" evidence="14">
    <location>
        <begin position="523"/>
        <end position="541"/>
    </location>
</feature>
<comment type="subcellular location">
    <subcellularLocation>
        <location evidence="2">Cell membrane</location>
        <topology evidence="2">Multi-pass membrane protein</topology>
    </subcellularLocation>
</comment>
<dbReference type="SUPFAM" id="SSF55785">
    <property type="entry name" value="PYP-like sensor domain (PAS domain)"/>
    <property type="match status" value="1"/>
</dbReference>
<dbReference type="InterPro" id="IPR001789">
    <property type="entry name" value="Sig_transdc_resp-reg_receiver"/>
</dbReference>
<keyword evidence="6 14" id="KW-0812">Transmembrane</keyword>
<dbReference type="SUPFAM" id="SSF52172">
    <property type="entry name" value="CheY-like"/>
    <property type="match status" value="1"/>
</dbReference>
<feature type="modified residue" description="4-aspartylphosphate" evidence="13">
    <location>
        <position position="1095"/>
    </location>
</feature>
<dbReference type="PANTHER" id="PTHR45339">
    <property type="entry name" value="HYBRID SIGNAL TRANSDUCTION HISTIDINE KINASE J"/>
    <property type="match status" value="1"/>
</dbReference>
<dbReference type="Gene3D" id="3.30.450.20">
    <property type="entry name" value="PAS domain"/>
    <property type="match status" value="1"/>
</dbReference>
<evidence type="ECO:0000256" key="7">
    <source>
        <dbReference type="ARBA" id="ARBA00022741"/>
    </source>
</evidence>
<evidence type="ECO:0000256" key="15">
    <source>
        <dbReference type="SAM" id="SignalP"/>
    </source>
</evidence>
<proteinExistence type="predicted"/>
<evidence type="ECO:0000256" key="12">
    <source>
        <dbReference type="PROSITE-ProRule" id="PRU00110"/>
    </source>
</evidence>
<keyword evidence="7" id="KW-0547">Nucleotide-binding</keyword>
<dbReference type="Gene3D" id="3.30.565.10">
    <property type="entry name" value="Histidine kinase-like ATPase, C-terminal domain"/>
    <property type="match status" value="1"/>
</dbReference>
<evidence type="ECO:0000259" key="16">
    <source>
        <dbReference type="PROSITE" id="PS50109"/>
    </source>
</evidence>
<feature type="chain" id="PRO_5045931227" description="histidine kinase" evidence="15">
    <location>
        <begin position="22"/>
        <end position="1292"/>
    </location>
</feature>
<evidence type="ECO:0000256" key="6">
    <source>
        <dbReference type="ARBA" id="ARBA00022692"/>
    </source>
</evidence>
<evidence type="ECO:0000259" key="17">
    <source>
        <dbReference type="PROSITE" id="PS50110"/>
    </source>
</evidence>
<feature type="modified residue" description="Phosphohistidine" evidence="12">
    <location>
        <position position="1231"/>
    </location>
</feature>
<keyword evidence="9 14" id="KW-1133">Transmembrane helix</keyword>
<dbReference type="PANTHER" id="PTHR45339:SF1">
    <property type="entry name" value="HYBRID SIGNAL TRANSDUCTION HISTIDINE KINASE J"/>
    <property type="match status" value="1"/>
</dbReference>
<dbReference type="InterPro" id="IPR011006">
    <property type="entry name" value="CheY-like_superfamily"/>
</dbReference>
<dbReference type="EMBL" id="JADIKD010000011">
    <property type="protein sequence ID" value="MFK2918544.1"/>
    <property type="molecule type" value="Genomic_DNA"/>
</dbReference>
<dbReference type="InterPro" id="IPR008207">
    <property type="entry name" value="Sig_transdc_His_kin_Hpt_dom"/>
</dbReference>
<protein>
    <recommendedName>
        <fullName evidence="3">histidine kinase</fullName>
        <ecNumber evidence="3">2.7.13.3</ecNumber>
    </recommendedName>
</protein>
<gene>
    <name evidence="19" type="ORF">ISS97_14820</name>
</gene>
<dbReference type="InterPro" id="IPR004358">
    <property type="entry name" value="Sig_transdc_His_kin-like_C"/>
</dbReference>
<dbReference type="CDD" id="cd00082">
    <property type="entry name" value="HisKA"/>
    <property type="match status" value="1"/>
</dbReference>
<keyword evidence="5 13" id="KW-0597">Phosphoprotein</keyword>
<feature type="signal peptide" evidence="15">
    <location>
        <begin position="1"/>
        <end position="21"/>
    </location>
</feature>
<keyword evidence="11 14" id="KW-0472">Membrane</keyword>
<accession>A0ABW8KAQ5</accession>
<dbReference type="EC" id="2.7.13.3" evidence="3"/>
<dbReference type="SUPFAM" id="SSF55874">
    <property type="entry name" value="ATPase domain of HSP90 chaperone/DNA topoisomerase II/histidine kinase"/>
    <property type="match status" value="1"/>
</dbReference>
<dbReference type="PRINTS" id="PR00344">
    <property type="entry name" value="BCTRLSENSOR"/>
</dbReference>
<comment type="caution">
    <text evidence="19">The sequence shown here is derived from an EMBL/GenBank/DDBJ whole genome shotgun (WGS) entry which is preliminary data.</text>
</comment>
<dbReference type="Gene3D" id="1.10.287.130">
    <property type="match status" value="1"/>
</dbReference>
<feature type="domain" description="HPt" evidence="18">
    <location>
        <begin position="1192"/>
        <end position="1292"/>
    </location>
</feature>
<dbReference type="Pfam" id="PF00072">
    <property type="entry name" value="Response_reg"/>
    <property type="match status" value="1"/>
</dbReference>
<dbReference type="SUPFAM" id="SSF53850">
    <property type="entry name" value="Periplasmic binding protein-like II"/>
    <property type="match status" value="2"/>
</dbReference>
<dbReference type="SMART" id="SM00448">
    <property type="entry name" value="REC"/>
    <property type="match status" value="1"/>
</dbReference>
<evidence type="ECO:0000313" key="19">
    <source>
        <dbReference type="EMBL" id="MFK2918544.1"/>
    </source>
</evidence>
<dbReference type="SMART" id="SM00388">
    <property type="entry name" value="HisKA"/>
    <property type="match status" value="1"/>
</dbReference>
<dbReference type="Pfam" id="PF00512">
    <property type="entry name" value="HisKA"/>
    <property type="match status" value="1"/>
</dbReference>
<keyword evidence="15" id="KW-0732">Signal</keyword>
<dbReference type="Proteomes" id="UP001620408">
    <property type="component" value="Unassembled WGS sequence"/>
</dbReference>
<reference evidence="19 20" key="1">
    <citation type="submission" date="2020-10" db="EMBL/GenBank/DDBJ databases">
        <title>Phylogeny of dyella-like bacteria.</title>
        <authorList>
            <person name="Fu J."/>
        </authorList>
    </citation>
    <scope>NUCLEOTIDE SEQUENCE [LARGE SCALE GENOMIC DNA]</scope>
    <source>
        <strain evidence="19 20">BB4</strain>
    </source>
</reference>
<dbReference type="SUPFAM" id="SSF47384">
    <property type="entry name" value="Homodimeric domain of signal transducing histidine kinase"/>
    <property type="match status" value="1"/>
</dbReference>
<dbReference type="CDD" id="cd01007">
    <property type="entry name" value="PBP2_BvgS_HisK_like"/>
    <property type="match status" value="2"/>
</dbReference>
<keyword evidence="10" id="KW-0902">Two-component regulatory system</keyword>
<evidence type="ECO:0000256" key="13">
    <source>
        <dbReference type="PROSITE-ProRule" id="PRU00169"/>
    </source>
</evidence>
<dbReference type="Gene3D" id="3.40.190.10">
    <property type="entry name" value="Periplasmic binding protein-like II"/>
    <property type="match status" value="4"/>
</dbReference>
<name>A0ABW8KAQ5_9GAMM</name>
<evidence type="ECO:0000256" key="5">
    <source>
        <dbReference type="ARBA" id="ARBA00022553"/>
    </source>
</evidence>
<dbReference type="PROSITE" id="PS50894">
    <property type="entry name" value="HPT"/>
    <property type="match status" value="1"/>
</dbReference>
<dbReference type="CDD" id="cd16922">
    <property type="entry name" value="HATPase_EvgS-ArcB-TorS-like"/>
    <property type="match status" value="1"/>
</dbReference>
<dbReference type="CDD" id="cd17546">
    <property type="entry name" value="REC_hyHK_CKI1_RcsC-like"/>
    <property type="match status" value="1"/>
</dbReference>
<keyword evidence="4" id="KW-1003">Cell membrane</keyword>
<evidence type="ECO:0000256" key="4">
    <source>
        <dbReference type="ARBA" id="ARBA00022475"/>
    </source>
</evidence>
<evidence type="ECO:0000256" key="8">
    <source>
        <dbReference type="ARBA" id="ARBA00022840"/>
    </source>
</evidence>
<dbReference type="InterPro" id="IPR005467">
    <property type="entry name" value="His_kinase_dom"/>
</dbReference>